<evidence type="ECO:0000313" key="3">
    <source>
        <dbReference type="Proteomes" id="UP000011715"/>
    </source>
</evidence>
<reference evidence="2" key="4">
    <citation type="journal article" date="2015" name="G3 (Bethesda)">
        <title>Genome sequences of three phytopathogenic species of the Magnaporthaceae family of fungi.</title>
        <authorList>
            <person name="Okagaki L.H."/>
            <person name="Nunes C.C."/>
            <person name="Sailsbery J."/>
            <person name="Clay B."/>
            <person name="Brown D."/>
            <person name="John T."/>
            <person name="Oh Y."/>
            <person name="Young N."/>
            <person name="Fitzgerald M."/>
            <person name="Haas B.J."/>
            <person name="Zeng Q."/>
            <person name="Young S."/>
            <person name="Adiconis X."/>
            <person name="Fan L."/>
            <person name="Levin J.Z."/>
            <person name="Mitchell T.K."/>
            <person name="Okubara P.A."/>
            <person name="Farman M.L."/>
            <person name="Kohn L.M."/>
            <person name="Birren B."/>
            <person name="Ma L.-J."/>
            <person name="Dean R.A."/>
        </authorList>
    </citation>
    <scope>NUCLEOTIDE SEQUENCE</scope>
    <source>
        <strain evidence="2">ATCC 64411 / 73-15</strain>
    </source>
</reference>
<organism evidence="2 3">
    <name type="scientific">Magnaporthiopsis poae (strain ATCC 64411 / 73-15)</name>
    <name type="common">Kentucky bluegrass fungus</name>
    <name type="synonym">Magnaporthe poae</name>
    <dbReference type="NCBI Taxonomy" id="644358"/>
    <lineage>
        <taxon>Eukaryota</taxon>
        <taxon>Fungi</taxon>
        <taxon>Dikarya</taxon>
        <taxon>Ascomycota</taxon>
        <taxon>Pezizomycotina</taxon>
        <taxon>Sordariomycetes</taxon>
        <taxon>Sordariomycetidae</taxon>
        <taxon>Magnaporthales</taxon>
        <taxon>Magnaporthaceae</taxon>
        <taxon>Magnaporthiopsis</taxon>
    </lineage>
</organism>
<dbReference type="Proteomes" id="UP000011715">
    <property type="component" value="Unassembled WGS sequence"/>
</dbReference>
<reference evidence="1" key="1">
    <citation type="submission" date="2010-05" db="EMBL/GenBank/DDBJ databases">
        <title>The Genome Sequence of Magnaporthe poae strain ATCC 64411.</title>
        <authorList>
            <consortium name="The Broad Institute Genome Sequencing Platform"/>
            <consortium name="Broad Institute Genome Sequencing Center for Infectious Disease"/>
            <person name="Ma L.-J."/>
            <person name="Dead R."/>
            <person name="Young S."/>
            <person name="Zeng Q."/>
            <person name="Koehrsen M."/>
            <person name="Alvarado L."/>
            <person name="Berlin A."/>
            <person name="Chapman S.B."/>
            <person name="Chen Z."/>
            <person name="Freedman E."/>
            <person name="Gellesch M."/>
            <person name="Goldberg J."/>
            <person name="Griggs A."/>
            <person name="Gujja S."/>
            <person name="Heilman E.R."/>
            <person name="Heiman D."/>
            <person name="Hepburn T."/>
            <person name="Howarth C."/>
            <person name="Jen D."/>
            <person name="Larson L."/>
            <person name="Mehta T."/>
            <person name="Neiman D."/>
            <person name="Pearson M."/>
            <person name="Roberts A."/>
            <person name="Saif S."/>
            <person name="Shea T."/>
            <person name="Shenoy N."/>
            <person name="Sisk P."/>
            <person name="Stolte C."/>
            <person name="Sykes S."/>
            <person name="Walk T."/>
            <person name="White J."/>
            <person name="Yandava C."/>
            <person name="Haas B."/>
            <person name="Nusbaum C."/>
            <person name="Birren B."/>
        </authorList>
    </citation>
    <scope>NUCLEOTIDE SEQUENCE</scope>
    <source>
        <strain evidence="1">ATCC 64411</strain>
    </source>
</reference>
<reference evidence="2" key="5">
    <citation type="submission" date="2015-06" db="UniProtKB">
        <authorList>
            <consortium name="EnsemblFungi"/>
        </authorList>
    </citation>
    <scope>IDENTIFICATION</scope>
    <source>
        <strain evidence="2">ATCC 64411</strain>
    </source>
</reference>
<dbReference type="VEuPathDB" id="FungiDB:MAPG_10946"/>
<name>A0A0C4EDY6_MAGP6</name>
<gene>
    <name evidence="1" type="ORF">MAPG_10946</name>
</gene>
<dbReference type="EMBL" id="GL876978">
    <property type="protein sequence ID" value="KLU91999.1"/>
    <property type="molecule type" value="Genomic_DNA"/>
</dbReference>
<accession>A0A0C4EDY6</accession>
<dbReference type="EMBL" id="ADBL01002696">
    <property type="status" value="NOT_ANNOTATED_CDS"/>
    <property type="molecule type" value="Genomic_DNA"/>
</dbReference>
<evidence type="ECO:0000313" key="1">
    <source>
        <dbReference type="EMBL" id="KLU91999.1"/>
    </source>
</evidence>
<protein>
    <submittedName>
        <fullName evidence="1 2">Uncharacterized protein</fullName>
    </submittedName>
</protein>
<evidence type="ECO:0000313" key="2">
    <source>
        <dbReference type="EnsemblFungi" id="MAPG_10946T0"/>
    </source>
</evidence>
<sequence>MRPRKFALPLLRARLRLTDAEASVKNYWQRGKALLFVFVAPSPQPCAMFAMLHSEHSTSGCLAMFAMLHSRHSAFA</sequence>
<proteinExistence type="predicted"/>
<dbReference type="EnsemblFungi" id="MAPG_10946T0">
    <property type="protein sequence ID" value="MAPG_10946T0"/>
    <property type="gene ID" value="MAPG_10946"/>
</dbReference>
<reference evidence="3" key="2">
    <citation type="submission" date="2010-05" db="EMBL/GenBank/DDBJ databases">
        <title>The genome sequence of Magnaporthe poae strain ATCC 64411.</title>
        <authorList>
            <person name="Ma L.-J."/>
            <person name="Dead R."/>
            <person name="Young S."/>
            <person name="Zeng Q."/>
            <person name="Koehrsen M."/>
            <person name="Alvarado L."/>
            <person name="Berlin A."/>
            <person name="Chapman S.B."/>
            <person name="Chen Z."/>
            <person name="Freedman E."/>
            <person name="Gellesch M."/>
            <person name="Goldberg J."/>
            <person name="Griggs A."/>
            <person name="Gujja S."/>
            <person name="Heilman E.R."/>
            <person name="Heiman D."/>
            <person name="Hepburn T."/>
            <person name="Howarth C."/>
            <person name="Jen D."/>
            <person name="Larson L."/>
            <person name="Mehta T."/>
            <person name="Neiman D."/>
            <person name="Pearson M."/>
            <person name="Roberts A."/>
            <person name="Saif S."/>
            <person name="Shea T."/>
            <person name="Shenoy N."/>
            <person name="Sisk P."/>
            <person name="Stolte C."/>
            <person name="Sykes S."/>
            <person name="Walk T."/>
            <person name="White J."/>
            <person name="Yandava C."/>
            <person name="Haas B."/>
            <person name="Nusbaum C."/>
            <person name="Birren B."/>
        </authorList>
    </citation>
    <scope>NUCLEOTIDE SEQUENCE [LARGE SCALE GENOMIC DNA]</scope>
    <source>
        <strain evidence="3">ATCC 64411 / 73-15</strain>
    </source>
</reference>
<dbReference type="AlphaFoldDB" id="A0A0C4EDY6"/>
<keyword evidence="3" id="KW-1185">Reference proteome</keyword>
<reference evidence="1" key="3">
    <citation type="submission" date="2011-03" db="EMBL/GenBank/DDBJ databases">
        <title>Annotation of Magnaporthe poae ATCC 64411.</title>
        <authorList>
            <person name="Ma L.-J."/>
            <person name="Dead R."/>
            <person name="Young S.K."/>
            <person name="Zeng Q."/>
            <person name="Gargeya S."/>
            <person name="Fitzgerald M."/>
            <person name="Haas B."/>
            <person name="Abouelleil A."/>
            <person name="Alvarado L."/>
            <person name="Arachchi H.M."/>
            <person name="Berlin A."/>
            <person name="Brown A."/>
            <person name="Chapman S.B."/>
            <person name="Chen Z."/>
            <person name="Dunbar C."/>
            <person name="Freedman E."/>
            <person name="Gearin G."/>
            <person name="Gellesch M."/>
            <person name="Goldberg J."/>
            <person name="Griggs A."/>
            <person name="Gujja S."/>
            <person name="Heiman D."/>
            <person name="Howarth C."/>
            <person name="Larson L."/>
            <person name="Lui A."/>
            <person name="MacDonald P.J.P."/>
            <person name="Mehta T."/>
            <person name="Montmayeur A."/>
            <person name="Murphy C."/>
            <person name="Neiman D."/>
            <person name="Pearson M."/>
            <person name="Priest M."/>
            <person name="Roberts A."/>
            <person name="Saif S."/>
            <person name="Shea T."/>
            <person name="Shenoy N."/>
            <person name="Sisk P."/>
            <person name="Stolte C."/>
            <person name="Sykes S."/>
            <person name="Yandava C."/>
            <person name="Wortman J."/>
            <person name="Nusbaum C."/>
            <person name="Birren B."/>
        </authorList>
    </citation>
    <scope>NUCLEOTIDE SEQUENCE</scope>
    <source>
        <strain evidence="1">ATCC 64411</strain>
    </source>
</reference>